<gene>
    <name evidence="2" type="ORF">Clopa_0778</name>
</gene>
<evidence type="ECO:0000256" key="1">
    <source>
        <dbReference type="SAM" id="Phobius"/>
    </source>
</evidence>
<reference evidence="2 3" key="1">
    <citation type="submission" date="2012-01" db="EMBL/GenBank/DDBJ databases">
        <title>Complete sequence of chromosome of Clostridium pasteurianum BC1.</title>
        <authorList>
            <consortium name="US DOE Joint Genome Institute"/>
            <person name="Lucas S."/>
            <person name="Han J."/>
            <person name="Lapidus A."/>
            <person name="Cheng J.-F."/>
            <person name="Goodwin L."/>
            <person name="Pitluck S."/>
            <person name="Peters L."/>
            <person name="Mikhailova N."/>
            <person name="Teshima H."/>
            <person name="Detter J.C."/>
            <person name="Han C."/>
            <person name="Tapia R."/>
            <person name="Land M."/>
            <person name="Hauser L."/>
            <person name="Kyrpides N."/>
            <person name="Ivanova N."/>
            <person name="Pagani I."/>
            <person name="Dunn J."/>
            <person name="Taghavi S."/>
            <person name="Francis A."/>
            <person name="van der Lelie D."/>
            <person name="Woyke T."/>
        </authorList>
    </citation>
    <scope>NUCLEOTIDE SEQUENCE [LARGE SCALE GENOMIC DNA]</scope>
    <source>
        <strain evidence="2 3">BC1</strain>
    </source>
</reference>
<dbReference type="EMBL" id="CP003261">
    <property type="protein sequence ID" value="AGK95809.1"/>
    <property type="molecule type" value="Genomic_DNA"/>
</dbReference>
<dbReference type="RefSeq" id="WP_015614133.1">
    <property type="nucleotide sequence ID" value="NC_021182.1"/>
</dbReference>
<keyword evidence="1" id="KW-0812">Transmembrane</keyword>
<dbReference type="Proteomes" id="UP000013523">
    <property type="component" value="Chromosome"/>
</dbReference>
<keyword evidence="1" id="KW-0472">Membrane</keyword>
<dbReference type="OrthoDB" id="1908389at2"/>
<evidence type="ECO:0000313" key="2">
    <source>
        <dbReference type="EMBL" id="AGK95809.1"/>
    </source>
</evidence>
<name>R4K5J7_CLOPA</name>
<dbReference type="STRING" id="86416.Clopa_0778"/>
<keyword evidence="3" id="KW-1185">Reference proteome</keyword>
<dbReference type="HOGENOM" id="CLU_2105010_0_0_9"/>
<evidence type="ECO:0000313" key="3">
    <source>
        <dbReference type="Proteomes" id="UP000013523"/>
    </source>
</evidence>
<organism evidence="2 3">
    <name type="scientific">Clostridium pasteurianum BC1</name>
    <dbReference type="NCBI Taxonomy" id="86416"/>
    <lineage>
        <taxon>Bacteria</taxon>
        <taxon>Bacillati</taxon>
        <taxon>Bacillota</taxon>
        <taxon>Clostridia</taxon>
        <taxon>Eubacteriales</taxon>
        <taxon>Clostridiaceae</taxon>
        <taxon>Clostridium</taxon>
    </lineage>
</organism>
<dbReference type="PATRIC" id="fig|86416.3.peg.767"/>
<accession>R4K5J7</accession>
<sequence length="127" mass="14079">MVKSKLNVEKSSTPSTIKTSEINDKKSSSVEIKWFDSFTKTILAIMCVILTFIVISGTYMAKHNMEAGGTDDKVNTLATKKHHPLIELPGDAQVGAFSVTNLFAGIILGHHWDKLFGKRKDDNLQEE</sequence>
<dbReference type="eggNOG" id="ENOG50344QF">
    <property type="taxonomic scope" value="Bacteria"/>
</dbReference>
<dbReference type="KEGG" id="cpas:Clopa_0778"/>
<protein>
    <submittedName>
        <fullName evidence="2">Uncharacterized protein</fullName>
    </submittedName>
</protein>
<feature type="transmembrane region" description="Helical" evidence="1">
    <location>
        <begin position="92"/>
        <end position="110"/>
    </location>
</feature>
<dbReference type="AlphaFoldDB" id="R4K5J7"/>
<feature type="transmembrane region" description="Helical" evidence="1">
    <location>
        <begin position="42"/>
        <end position="61"/>
    </location>
</feature>
<proteinExistence type="predicted"/>
<keyword evidence="1" id="KW-1133">Transmembrane helix</keyword>